<proteinExistence type="predicted"/>
<dbReference type="AlphaFoldDB" id="A0A1W1DYF0"/>
<sequence length="42" mass="4570">MELILTRPLSGGMLTANLGKVSDANIDAFNDTNKGVRFDVKF</sequence>
<name>A0A1W1DYF0_9ZZZZ</name>
<gene>
    <name evidence="1" type="ORF">MNB_SUP05-SYMBIONT-4-1110</name>
</gene>
<dbReference type="EMBL" id="FPHY01000102">
    <property type="protein sequence ID" value="SFV86735.1"/>
    <property type="molecule type" value="Genomic_DNA"/>
</dbReference>
<organism evidence="1">
    <name type="scientific">hydrothermal vent metagenome</name>
    <dbReference type="NCBI Taxonomy" id="652676"/>
    <lineage>
        <taxon>unclassified sequences</taxon>
        <taxon>metagenomes</taxon>
        <taxon>ecological metagenomes</taxon>
    </lineage>
</organism>
<reference evidence="1" key="1">
    <citation type="submission" date="2016-10" db="EMBL/GenBank/DDBJ databases">
        <authorList>
            <person name="de Groot N.N."/>
        </authorList>
    </citation>
    <scope>NUCLEOTIDE SEQUENCE</scope>
</reference>
<evidence type="ECO:0000313" key="1">
    <source>
        <dbReference type="EMBL" id="SFV86735.1"/>
    </source>
</evidence>
<protein>
    <submittedName>
        <fullName evidence="1">Uncharacterized protein</fullName>
    </submittedName>
</protein>
<accession>A0A1W1DYF0</accession>